<sequence length="1074" mass="120528">MAKSNSDKPNVEDINLLQSEVASFASSLGLSTSQPNSGFNDVDFRKPKPKKTPEKTTSQNTQKPKNKTFSKNNEPHEKPKSKPEPKPKPNSKPELKPKPPVLSLNDANKDKGYNKFKNLPKLPLIKANALGVWFEDAAELEGKVIGEGKKVEMKNLDEWKRFVEKKRELGERLMAQLAQDYESTRGKSGDIKMLISTQRSGTAADKVSAFSVLVGDNPVANLRSLDALLGMVTSKVGKRHALSGFEALQELFIASLLPDRKLKTLMQRPLNHIPENKDGNSLLLFWYWEECLKQRYERFIVALEEASRDMLPALKNKSLKTIFVLLSRKSEQERKLLTALVNKLGDPDNKAASNADYHLTNLLSQHPNMKAVVVNEVDTFLFRPHLSPRSQYHAVNFLSQIRLTNKGDGPKVAKRLIDVYFGLFKVLITGPSSNEKFDKHRKENPKEKNSDGHSDSHAEMDSRLLSVLLTGVNRAFPFVSSNEADDIIEVQTPVLFQLVHSKNFNVGVQALMLLDKISSKNQIASDRFYRALYSKLLLPAAMYTSKAEMFIALILRAMKRDVNLKRVAAFSKRLLQIALQQPPQYACACLFLLSELFKARPPLWNMALQNESLDDELEHFEDVIEETDKEPVTVSDKEPATVSDKPSDDIVPAQNGEVANSDKDSSDGEDDDVDQPASSEEDDDDNDDDDDDQPASSEDDDDFDDALEDEDFSLAKSKKNHKKSKKSNSETDNEGQKSQESIKKPLLPGGYDPRHREPSYCNADRVSWWELLVLASHAHPSVATMARTLLSGANIVYNGNPLNDLSLTAFLDKFMEKKPKQSTWHGGSQIEPVKQLDVNNLLIGPEILALAEADVPPEDLVFHKFYTNKKSSSSKPKKKKKKPTDEDDVDDYFGDDIDGEDESDNEEIEDLLDSADPSLGPDGDFDYDDLDKVANEDDDDLIGDDVSDADIDIDIPSDIELDDADDTPFADDGSDDDNDIEIGDVDDATDDEEEEEDQVDKRKIKRKTGGKKGASPFASYEEFEHMLEDDDLTEKKPSKDKNKSKRKKMEDDSTEKKPSKDKNKSKKRKKKFAQ</sequence>
<gene>
    <name evidence="1" type="ORF">MILVUS5_LOCUS28755</name>
</gene>
<dbReference type="EMBL" id="CASHSV030000409">
    <property type="protein sequence ID" value="CAJ2663300.1"/>
    <property type="molecule type" value="Genomic_DNA"/>
</dbReference>
<evidence type="ECO:0000313" key="1">
    <source>
        <dbReference type="EMBL" id="CAJ2663300.1"/>
    </source>
</evidence>
<keyword evidence="2" id="KW-1185">Reference proteome</keyword>
<accession>A0ACB0L1Q0</accession>
<protein>
    <submittedName>
        <fullName evidence="1">Uncharacterized protein</fullName>
    </submittedName>
</protein>
<dbReference type="Proteomes" id="UP001177021">
    <property type="component" value="Unassembled WGS sequence"/>
</dbReference>
<proteinExistence type="predicted"/>
<comment type="caution">
    <text evidence="1">The sequence shown here is derived from an EMBL/GenBank/DDBJ whole genome shotgun (WGS) entry which is preliminary data.</text>
</comment>
<reference evidence="1" key="1">
    <citation type="submission" date="2023-10" db="EMBL/GenBank/DDBJ databases">
        <authorList>
            <person name="Rodriguez Cubillos JULIANA M."/>
            <person name="De Vega J."/>
        </authorList>
    </citation>
    <scope>NUCLEOTIDE SEQUENCE</scope>
</reference>
<name>A0ACB0L1Q0_TRIPR</name>
<organism evidence="1 2">
    <name type="scientific">Trifolium pratense</name>
    <name type="common">Red clover</name>
    <dbReference type="NCBI Taxonomy" id="57577"/>
    <lineage>
        <taxon>Eukaryota</taxon>
        <taxon>Viridiplantae</taxon>
        <taxon>Streptophyta</taxon>
        <taxon>Embryophyta</taxon>
        <taxon>Tracheophyta</taxon>
        <taxon>Spermatophyta</taxon>
        <taxon>Magnoliopsida</taxon>
        <taxon>eudicotyledons</taxon>
        <taxon>Gunneridae</taxon>
        <taxon>Pentapetalae</taxon>
        <taxon>rosids</taxon>
        <taxon>fabids</taxon>
        <taxon>Fabales</taxon>
        <taxon>Fabaceae</taxon>
        <taxon>Papilionoideae</taxon>
        <taxon>50 kb inversion clade</taxon>
        <taxon>NPAAA clade</taxon>
        <taxon>Hologalegina</taxon>
        <taxon>IRL clade</taxon>
        <taxon>Trifolieae</taxon>
        <taxon>Trifolium</taxon>
    </lineage>
</organism>
<evidence type="ECO:0000313" key="2">
    <source>
        <dbReference type="Proteomes" id="UP001177021"/>
    </source>
</evidence>